<dbReference type="VEuPathDB" id="FungiDB:VP01_3992g3"/>
<dbReference type="AlphaFoldDB" id="A0A0L6US45"/>
<name>A0A0L6US45_9BASI</name>
<feature type="region of interest" description="Disordered" evidence="1">
    <location>
        <begin position="1"/>
        <end position="22"/>
    </location>
</feature>
<evidence type="ECO:0000256" key="1">
    <source>
        <dbReference type="SAM" id="MobiDB-lite"/>
    </source>
</evidence>
<evidence type="ECO:0000313" key="3">
    <source>
        <dbReference type="Proteomes" id="UP000037035"/>
    </source>
</evidence>
<accession>A0A0L6US45</accession>
<keyword evidence="3" id="KW-1185">Reference proteome</keyword>
<organism evidence="2 3">
    <name type="scientific">Puccinia sorghi</name>
    <dbReference type="NCBI Taxonomy" id="27349"/>
    <lineage>
        <taxon>Eukaryota</taxon>
        <taxon>Fungi</taxon>
        <taxon>Dikarya</taxon>
        <taxon>Basidiomycota</taxon>
        <taxon>Pucciniomycotina</taxon>
        <taxon>Pucciniomycetes</taxon>
        <taxon>Pucciniales</taxon>
        <taxon>Pucciniaceae</taxon>
        <taxon>Puccinia</taxon>
    </lineage>
</organism>
<dbReference type="Proteomes" id="UP000037035">
    <property type="component" value="Unassembled WGS sequence"/>
</dbReference>
<sequence length="243" mass="26867">MQLNQSAGGSLPPTQNESFSASSGRQSTIITAIMPSNQGNLTSSNPCVVSGSKSGRPGCGTFPVAPASKYIQQNQLQDNLSFFLHTEAWEKHKNNQSMLHLFVLQWHEAHIIIHHLIGEVSHLRDGINLKMVCLQDKFRKLQLALLQAQHDNIQLTVKKTNLRNHLELTQLRVKMHHLENMFSGGCQGGGFWGINNGGLTSKKLAQLPAVDMQNAPAKLSSKLHLFAYVDVFCTVTVHQSLVE</sequence>
<evidence type="ECO:0000313" key="2">
    <source>
        <dbReference type="EMBL" id="KNZ51346.1"/>
    </source>
</evidence>
<reference evidence="2 3" key="1">
    <citation type="submission" date="2015-08" db="EMBL/GenBank/DDBJ databases">
        <title>Next Generation Sequencing and Analysis of the Genome of Puccinia sorghi L Schw, the Causal Agent of Maize Common Rust.</title>
        <authorList>
            <person name="Rochi L."/>
            <person name="Burguener G."/>
            <person name="Darino M."/>
            <person name="Turjanski A."/>
            <person name="Kreff E."/>
            <person name="Dieguez M.J."/>
            <person name="Sacco F."/>
        </authorList>
    </citation>
    <scope>NUCLEOTIDE SEQUENCE [LARGE SCALE GENOMIC DNA]</scope>
    <source>
        <strain evidence="2 3">RO10H11247</strain>
    </source>
</reference>
<proteinExistence type="predicted"/>
<gene>
    <name evidence="2" type="ORF">VP01_3992g3</name>
</gene>
<protein>
    <submittedName>
        <fullName evidence="2">Uncharacterized protein</fullName>
    </submittedName>
</protein>
<dbReference type="EMBL" id="LAVV01009048">
    <property type="protein sequence ID" value="KNZ51346.1"/>
    <property type="molecule type" value="Genomic_DNA"/>
</dbReference>
<comment type="caution">
    <text evidence="2">The sequence shown here is derived from an EMBL/GenBank/DDBJ whole genome shotgun (WGS) entry which is preliminary data.</text>
</comment>